<comment type="caution">
    <text evidence="2">The sequence shown here is derived from an EMBL/GenBank/DDBJ whole genome shotgun (WGS) entry which is preliminary data.</text>
</comment>
<feature type="signal peptide" evidence="1">
    <location>
        <begin position="1"/>
        <end position="28"/>
    </location>
</feature>
<evidence type="ECO:0000313" key="2">
    <source>
        <dbReference type="EMBL" id="TKD70839.1"/>
    </source>
</evidence>
<organism evidence="2 3">
    <name type="scientific">Guptibacillus hwajinpoensis</name>
    <dbReference type="NCBI Taxonomy" id="208199"/>
    <lineage>
        <taxon>Bacteria</taxon>
        <taxon>Bacillati</taxon>
        <taxon>Bacillota</taxon>
        <taxon>Bacilli</taxon>
        <taxon>Bacillales</taxon>
        <taxon>Guptibacillaceae</taxon>
        <taxon>Guptibacillus</taxon>
    </lineage>
</organism>
<evidence type="ECO:0008006" key="4">
    <source>
        <dbReference type="Google" id="ProtNLM"/>
    </source>
</evidence>
<feature type="chain" id="PRO_5020793678" description="Peptidase MA-like domain-containing protein" evidence="1">
    <location>
        <begin position="29"/>
        <end position="339"/>
    </location>
</feature>
<protein>
    <recommendedName>
        <fullName evidence="4">Peptidase MA-like domain-containing protein</fullName>
    </recommendedName>
</protein>
<keyword evidence="1" id="KW-0732">Signal</keyword>
<dbReference type="OrthoDB" id="43895at2"/>
<dbReference type="RefSeq" id="WP_136946913.1">
    <property type="nucleotide sequence ID" value="NZ_SWFM01000002.1"/>
</dbReference>
<evidence type="ECO:0000313" key="3">
    <source>
        <dbReference type="Proteomes" id="UP000310541"/>
    </source>
</evidence>
<reference evidence="2 3" key="1">
    <citation type="submission" date="2019-04" db="EMBL/GenBank/DDBJ databases">
        <title>Genome sequence of Bacillus hwajinpoensis strain Y2.</title>
        <authorList>
            <person name="Fair J.L."/>
            <person name="Maclea K.S."/>
        </authorList>
    </citation>
    <scope>NUCLEOTIDE SEQUENCE [LARGE SCALE GENOMIC DNA]</scope>
    <source>
        <strain evidence="2 3">Y2</strain>
    </source>
</reference>
<dbReference type="Proteomes" id="UP000310541">
    <property type="component" value="Unassembled WGS sequence"/>
</dbReference>
<sequence length="339" mass="38455">MFYKISKLFMITLFAFSPLLSFTPQASANTGSELETETYDHKIVERPTLPEVQTIDSTGEELGRVYAGDRGISDRHLKVTATILKNVTLPTIKKNMAYEDLKKSFPQLKNVPFKIILFSNERTYRNSLVKAGLPDESVDNIVNNTGGITDGTRIWIPLYVYNDKSQLAHYLTHELTHVLFQYSGLEGKSPIWFEEGLAVYNGFTAQQMVNPTSTRSSYHGLKKDLKEFKSKDGKFSLKSNQEDLLNASNNVEGLYFMAVKQLIKYDGLDGINQMIEELATTDIQSSFLTTYGITINEYESFFLKRANGSSYIADDSTTNNYDDTEIFNILFNPGYRVSW</sequence>
<gene>
    <name evidence="2" type="ORF">FBF83_09510</name>
</gene>
<accession>A0A4U1MHQ2</accession>
<dbReference type="EMBL" id="SWFM01000002">
    <property type="protein sequence ID" value="TKD70839.1"/>
    <property type="molecule type" value="Genomic_DNA"/>
</dbReference>
<name>A0A4U1MHQ2_9BACL</name>
<evidence type="ECO:0000256" key="1">
    <source>
        <dbReference type="SAM" id="SignalP"/>
    </source>
</evidence>
<proteinExistence type="predicted"/>
<dbReference type="AlphaFoldDB" id="A0A4U1MHQ2"/>